<gene>
    <name evidence="2" type="ORF">GCM10023225_06950</name>
</gene>
<name>A0ABP9HBR1_9ACTN</name>
<evidence type="ECO:0000313" key="3">
    <source>
        <dbReference type="Proteomes" id="UP001501195"/>
    </source>
</evidence>
<keyword evidence="3" id="KW-1185">Reference proteome</keyword>
<organism evidence="2 3">
    <name type="scientific">Kineococcus glutinatus</name>
    <dbReference type="NCBI Taxonomy" id="1070872"/>
    <lineage>
        <taxon>Bacteria</taxon>
        <taxon>Bacillati</taxon>
        <taxon>Actinomycetota</taxon>
        <taxon>Actinomycetes</taxon>
        <taxon>Kineosporiales</taxon>
        <taxon>Kineosporiaceae</taxon>
        <taxon>Kineococcus</taxon>
    </lineage>
</organism>
<evidence type="ECO:0000313" key="2">
    <source>
        <dbReference type="EMBL" id="GAA4966672.1"/>
    </source>
</evidence>
<proteinExistence type="predicted"/>
<dbReference type="EMBL" id="BAABIL010000080">
    <property type="protein sequence ID" value="GAA4966672.1"/>
    <property type="molecule type" value="Genomic_DNA"/>
</dbReference>
<sequence length="66" mass="6859">MGSSRSQLGRDDDQGHQQHGEQAEQQERAVLVATAHVMTVPAPPGAPVPVAPGPVLTQRAGTAPLR</sequence>
<protein>
    <submittedName>
        <fullName evidence="2">Uncharacterized protein</fullName>
    </submittedName>
</protein>
<feature type="compositionally biased region" description="Pro residues" evidence="1">
    <location>
        <begin position="41"/>
        <end position="52"/>
    </location>
</feature>
<reference evidence="3" key="1">
    <citation type="journal article" date="2019" name="Int. J. Syst. Evol. Microbiol.">
        <title>The Global Catalogue of Microorganisms (GCM) 10K type strain sequencing project: providing services to taxonomists for standard genome sequencing and annotation.</title>
        <authorList>
            <consortium name="The Broad Institute Genomics Platform"/>
            <consortium name="The Broad Institute Genome Sequencing Center for Infectious Disease"/>
            <person name="Wu L."/>
            <person name="Ma J."/>
        </authorList>
    </citation>
    <scope>NUCLEOTIDE SEQUENCE [LARGE SCALE GENOMIC DNA]</scope>
    <source>
        <strain evidence="3">JCM 18126</strain>
    </source>
</reference>
<dbReference type="Proteomes" id="UP001501195">
    <property type="component" value="Unassembled WGS sequence"/>
</dbReference>
<evidence type="ECO:0000256" key="1">
    <source>
        <dbReference type="SAM" id="MobiDB-lite"/>
    </source>
</evidence>
<feature type="region of interest" description="Disordered" evidence="1">
    <location>
        <begin position="1"/>
        <end position="66"/>
    </location>
</feature>
<feature type="compositionally biased region" description="Basic and acidic residues" evidence="1">
    <location>
        <begin position="8"/>
        <end position="27"/>
    </location>
</feature>
<accession>A0ABP9HBR1</accession>
<comment type="caution">
    <text evidence="2">The sequence shown here is derived from an EMBL/GenBank/DDBJ whole genome shotgun (WGS) entry which is preliminary data.</text>
</comment>